<reference evidence="2 3" key="1">
    <citation type="journal article" date="2019" name="Nat. Plants">
        <title>Genome sequencing of Musa balbisiana reveals subgenome evolution and function divergence in polyploid bananas.</title>
        <authorList>
            <person name="Yao X."/>
        </authorList>
    </citation>
    <scope>NUCLEOTIDE SEQUENCE [LARGE SCALE GENOMIC DNA]</scope>
    <source>
        <strain evidence="3">cv. DH-PKW</strain>
        <tissue evidence="2">Leaves</tissue>
    </source>
</reference>
<dbReference type="STRING" id="52838.A0A4S8JD24"/>
<keyword evidence="3" id="KW-1185">Reference proteome</keyword>
<feature type="region of interest" description="Disordered" evidence="1">
    <location>
        <begin position="1"/>
        <end position="167"/>
    </location>
</feature>
<dbReference type="AlphaFoldDB" id="A0A4S8JD24"/>
<dbReference type="EMBL" id="PYDT01000005">
    <property type="protein sequence ID" value="THU59660.1"/>
    <property type="molecule type" value="Genomic_DNA"/>
</dbReference>
<feature type="compositionally biased region" description="Low complexity" evidence="1">
    <location>
        <begin position="42"/>
        <end position="59"/>
    </location>
</feature>
<evidence type="ECO:0000313" key="3">
    <source>
        <dbReference type="Proteomes" id="UP000317650"/>
    </source>
</evidence>
<evidence type="ECO:0000256" key="1">
    <source>
        <dbReference type="SAM" id="MobiDB-lite"/>
    </source>
</evidence>
<protein>
    <submittedName>
        <fullName evidence="2">Uncharacterized protein</fullName>
    </submittedName>
</protein>
<proteinExistence type="predicted"/>
<comment type="caution">
    <text evidence="2">The sequence shown here is derived from an EMBL/GenBank/DDBJ whole genome shotgun (WGS) entry which is preliminary data.</text>
</comment>
<feature type="compositionally biased region" description="Low complexity" evidence="1">
    <location>
        <begin position="1"/>
        <end position="22"/>
    </location>
</feature>
<dbReference type="Proteomes" id="UP000317650">
    <property type="component" value="Chromosome 7"/>
</dbReference>
<gene>
    <name evidence="2" type="ORF">C4D60_Mb07t04400</name>
</gene>
<evidence type="ECO:0000313" key="2">
    <source>
        <dbReference type="EMBL" id="THU59660.1"/>
    </source>
</evidence>
<accession>A0A4S8JD24</accession>
<sequence length="167" mass="16901">MPGNDGDSSSGSGPNPNANPNSVPKLSNGGTPPQLKRSRTITAAVASGGAAAVGRAATAPLPSSRRLTVAVDNPSDAPANGGVFDRDWYYPSFLGPYAARPRATGRTSSSGPKKLDVPLPASTIGDLSHSRVRPTSSGGVRKQNKDVCGPTSPTDTPTITKDSSSTC</sequence>
<organism evidence="2 3">
    <name type="scientific">Musa balbisiana</name>
    <name type="common">Banana</name>
    <dbReference type="NCBI Taxonomy" id="52838"/>
    <lineage>
        <taxon>Eukaryota</taxon>
        <taxon>Viridiplantae</taxon>
        <taxon>Streptophyta</taxon>
        <taxon>Embryophyta</taxon>
        <taxon>Tracheophyta</taxon>
        <taxon>Spermatophyta</taxon>
        <taxon>Magnoliopsida</taxon>
        <taxon>Liliopsida</taxon>
        <taxon>Zingiberales</taxon>
        <taxon>Musaceae</taxon>
        <taxon>Musa</taxon>
    </lineage>
</organism>
<feature type="compositionally biased region" description="Polar residues" evidence="1">
    <location>
        <begin position="151"/>
        <end position="167"/>
    </location>
</feature>
<name>A0A4S8JD24_MUSBA</name>